<protein>
    <recommendedName>
        <fullName evidence="3">ATPase involved in DNA repair</fullName>
    </recommendedName>
</protein>
<accession>A0A3F3BDC0</accession>
<gene>
    <name evidence="1" type="ORF">AL463_23200</name>
</gene>
<dbReference type="Proteomes" id="UP000055793">
    <property type="component" value="Chromosome"/>
</dbReference>
<dbReference type="EMBL" id="CP014051">
    <property type="protein sequence ID" value="AMG28559.1"/>
    <property type="molecule type" value="Genomic_DNA"/>
</dbReference>
<proteinExistence type="predicted"/>
<reference evidence="2" key="1">
    <citation type="submission" date="2015-12" db="EMBL/GenBank/DDBJ databases">
        <title>FDA database for Regulatory Grade Microbial Sequences (FDA-ARGOS): Supporting development and validation of Infectious Disease Dx tests.</title>
        <authorList>
            <person name="Pirone C."/>
            <person name="Hoffmann M."/>
            <person name="Muruvanda T."/>
            <person name="Allard M."/>
            <person name="Evans P."/>
            <person name="Tallon L."/>
            <person name="Sadzewicz L."/>
            <person name="Sengamalay N."/>
            <person name="Ott S."/>
            <person name="Godinez A."/>
            <person name="Nagaraj S."/>
            <person name="Nadendla S."/>
            <person name="Sichtig H."/>
        </authorList>
    </citation>
    <scope>NUCLEOTIDE SEQUENCE [LARGE SCALE GENOMIC DNA]</scope>
    <source>
        <strain evidence="2">LT2</strain>
    </source>
</reference>
<name>A0A3F3BDC0_SALER</name>
<evidence type="ECO:0000313" key="2">
    <source>
        <dbReference type="Proteomes" id="UP000055793"/>
    </source>
</evidence>
<organism evidence="1 2">
    <name type="scientific">Salmonella enterica</name>
    <name type="common">Salmonella choleraesuis</name>
    <dbReference type="NCBI Taxonomy" id="28901"/>
    <lineage>
        <taxon>Bacteria</taxon>
        <taxon>Pseudomonadati</taxon>
        <taxon>Pseudomonadota</taxon>
        <taxon>Gammaproteobacteria</taxon>
        <taxon>Enterobacterales</taxon>
        <taxon>Enterobacteriaceae</taxon>
        <taxon>Salmonella</taxon>
    </lineage>
</organism>
<dbReference type="AlphaFoldDB" id="A0A3F3BDC0"/>
<evidence type="ECO:0008006" key="3">
    <source>
        <dbReference type="Google" id="ProtNLM"/>
    </source>
</evidence>
<evidence type="ECO:0000313" key="1">
    <source>
        <dbReference type="EMBL" id="AMG28559.1"/>
    </source>
</evidence>
<dbReference type="RefSeq" id="WP_010988989.1">
    <property type="nucleotide sequence ID" value="NZ_CP014051.2"/>
</dbReference>
<sequence>MNVLKQQITASIAKDIAFRLGAELNDEEADIFADGYNAAMLQNCNVVTSGKPLTITLPDTSSKAFWSSTGKNETFHPETYKRQVKEAIERSCVIAGIGVEVK</sequence>